<dbReference type="InterPro" id="IPR051216">
    <property type="entry name" value="Teneurin"/>
</dbReference>
<dbReference type="PROSITE" id="PS01186">
    <property type="entry name" value="EGF_2"/>
    <property type="match status" value="3"/>
</dbReference>
<dbReference type="Proteomes" id="UP001163046">
    <property type="component" value="Unassembled WGS sequence"/>
</dbReference>
<feature type="disulfide bond" evidence="5">
    <location>
        <begin position="824"/>
        <end position="833"/>
    </location>
</feature>
<keyword evidence="2 5" id="KW-0245">EGF-like domain</keyword>
<keyword evidence="11" id="KW-1185">Reference proteome</keyword>
<evidence type="ECO:0000259" key="9">
    <source>
        <dbReference type="PROSITE" id="PS51051"/>
    </source>
</evidence>
<evidence type="ECO:0000256" key="6">
    <source>
        <dbReference type="PROSITE-ProRule" id="PRU00377"/>
    </source>
</evidence>
<proteinExistence type="predicted"/>
<feature type="disulfide bond" evidence="5">
    <location>
        <begin position="942"/>
        <end position="951"/>
    </location>
</feature>
<dbReference type="Pfam" id="PF25024">
    <property type="entry name" value="EGF_TEN"/>
    <property type="match status" value="1"/>
</dbReference>
<evidence type="ECO:0000256" key="1">
    <source>
        <dbReference type="ARBA" id="ARBA00022473"/>
    </source>
</evidence>
<accession>A0A9X0CI88</accession>
<dbReference type="PROSITE" id="PS50026">
    <property type="entry name" value="EGF_3"/>
    <property type="match status" value="5"/>
</dbReference>
<dbReference type="Pfam" id="PF23106">
    <property type="entry name" value="EGF_Teneurin"/>
    <property type="match status" value="1"/>
</dbReference>
<feature type="disulfide bond" evidence="5">
    <location>
        <begin position="791"/>
        <end position="800"/>
    </location>
</feature>
<feature type="compositionally biased region" description="Gly residues" evidence="7">
    <location>
        <begin position="214"/>
        <end position="225"/>
    </location>
</feature>
<evidence type="ECO:0000313" key="11">
    <source>
        <dbReference type="Proteomes" id="UP001163046"/>
    </source>
</evidence>
<feature type="disulfide bond" evidence="6">
    <location>
        <begin position="857"/>
        <end position="866"/>
    </location>
</feature>
<feature type="compositionally biased region" description="Low complexity" evidence="7">
    <location>
        <begin position="226"/>
        <end position="235"/>
    </location>
</feature>
<reference evidence="10" key="1">
    <citation type="submission" date="2023-01" db="EMBL/GenBank/DDBJ databases">
        <title>Genome assembly of the deep-sea coral Lophelia pertusa.</title>
        <authorList>
            <person name="Herrera S."/>
            <person name="Cordes E."/>
        </authorList>
    </citation>
    <scope>NUCLEOTIDE SEQUENCE</scope>
    <source>
        <strain evidence="10">USNM1676648</strain>
        <tissue evidence="10">Polyp</tissue>
    </source>
</reference>
<evidence type="ECO:0000259" key="8">
    <source>
        <dbReference type="PROSITE" id="PS50026"/>
    </source>
</evidence>
<evidence type="ECO:0000313" key="10">
    <source>
        <dbReference type="EMBL" id="KAJ7340207.1"/>
    </source>
</evidence>
<dbReference type="PANTHER" id="PTHR11219:SF69">
    <property type="entry name" value="TENEURIN-A"/>
    <property type="match status" value="1"/>
</dbReference>
<sequence length="1466" mass="153029">MENQTVFYEFDEMQVEGHSTVIFYHPKNARNVTVIAHEVTGDKTGIIKLVARQRLFVFVVESTHTYMDAPCGFHVEDYAEIVLPTEVILRGESSTIKGRLTGVEKLVLERNGMVEFAGTAHTAKLPEESQWLADNPFDPFTPGLITIPQLILNNMGVVQVRMTPVRAVLDIADTSVKKGGKLVLATNHVTINADYVIIESGGIVDSSGAGYSVGSGPGSGSGSTGGSHASPGGAASSGNQYGSVYWPDKPGSGGGYGAGGGWVYIQTGSHVIVEGAIRANGVGASSSSSGGGSGGAIIVKSLFLKGYGTIECHGGPSHEGAGSGGRIAVYLTERFIFGGTLTALGGTSGINKHGSPGTVYIDVNVGEEQYRMLQVDNNNRDSLLPVTLAETNTTYYRFERIHLVRKGTLAIKEVSGTVTKMFTRKATGDKTGLLLALQNTRMYVETHSVRTEAPVNYQANTGGQIVLPIRATLRGTRAPALTVNGEFHGVEELRLSSNVDALVTEKGFSACLECNSSYTTPAIGQYWFKKLKVSLGGTFQVQSSSQNISAQAVHLHVYETGLDYTGSLKADAVNILTDYFNLEFDATADVSSSGWPAQQGPGKFTTCSGVAGAGHGGAGGYGRYTGCGSCNTNRGGSTYENVCTAKLAEVVEAKAQLPKLLELDGRIKSDGTNGDSGGGGASGGTLWVAGRHFEGHGHLTVKGGAGSYHSECCGGSCNSHRYYYGGGGGGGHLRHFSPDHIRRDIIRNRDVSGGASGGGGAGNGGSGQICQGGHHCSGHGTFSTEQRKCTCNAGYYGVNCAYHCDPSITCLGHGQCSAFGGCDCDPGYVGYRCEHRCNATSDCHGNGRCSVTGKCVCDPCYTGDDCRYECSGNGTCFGGKCKCNPCFIGTHCHSLCSGHGSCNSDHCDCDIKWKGDYCEVPKCPNDCSGNGICNSALLTCFCNPGWSGNDCSKPDCPGEPDCYNRGTCAIMNGTTVMCVNCSVGWMGPACNDPCVHGVQEPMDSGFCKCDPCWAGKGCDALCMGRGTCSDQGICDCDPLKGWRGDVCQIPGCPGIGEDCTGNGDCNSATHECTCYPGWAGVGCHIPDCPGAPNCNDRGYCNASVTPPQCQNCSRGWMGPACADPCKFGEQVPMDSGQCVCWPGYSGVGCDSECSEHGKIVDNSCVCDLGWRGDLCDNPGCPGDGSDCTSHGICNSVTHICTCSEGWAGKGCEIPDCPGSPNCFERGLCNASVDPPKCRNCSKGWMGPACNDPCLHGQQTPMDSANCVCEPGWVGVGCDSECSEHGKIVNDKCQCDVGWRGTFCENPGCPGEEKIVLDTASNGWTGDGCHIPDCPGNPDCANRGFCNKSSNPPTCTNCISGWMGPACEDPCTNGTQVPMDSGNCVCDPCFTGRGCNVECTGHGICAGNKCACDQITGWRGSLCEVPGCPGSDGKDCSGNGQCDSSNHQCICLPGEERKPCGHSGRGK</sequence>
<keyword evidence="4 5" id="KW-1015">Disulfide bond</keyword>
<dbReference type="EMBL" id="MU827778">
    <property type="protein sequence ID" value="KAJ7340207.1"/>
    <property type="molecule type" value="Genomic_DNA"/>
</dbReference>
<feature type="domain" description="EGF-like" evidence="8">
    <location>
        <begin position="802"/>
        <end position="834"/>
    </location>
</feature>
<feature type="domain" description="EGF-like" evidence="8">
    <location>
        <begin position="1176"/>
        <end position="1212"/>
    </location>
</feature>
<dbReference type="InterPro" id="IPR001774">
    <property type="entry name" value="DSL"/>
</dbReference>
<keyword evidence="1" id="KW-0217">Developmental protein</keyword>
<dbReference type="GO" id="GO:0008045">
    <property type="term" value="P:motor neuron axon guidance"/>
    <property type="evidence" value="ECO:0007669"/>
    <property type="project" value="TreeGrafter"/>
</dbReference>
<feature type="domain" description="DSL" evidence="9">
    <location>
        <begin position="822"/>
        <end position="866"/>
    </location>
</feature>
<protein>
    <submittedName>
        <fullName evidence="10">Uncharacterized protein</fullName>
    </submittedName>
</protein>
<feature type="region of interest" description="Disordered" evidence="7">
    <location>
        <begin position="214"/>
        <end position="235"/>
    </location>
</feature>
<dbReference type="PANTHER" id="PTHR11219">
    <property type="entry name" value="TENEURIN AND N-ACETYLGLUCOSAMINE-1-PHOSPHODIESTER ALPHA-N-ACETYLGLUCOSAMINIDASE"/>
    <property type="match status" value="1"/>
</dbReference>
<dbReference type="GO" id="GO:0016020">
    <property type="term" value="C:membrane"/>
    <property type="evidence" value="ECO:0007669"/>
    <property type="project" value="InterPro"/>
</dbReference>
<evidence type="ECO:0000256" key="4">
    <source>
        <dbReference type="ARBA" id="ARBA00023157"/>
    </source>
</evidence>
<dbReference type="Gene3D" id="2.10.25.10">
    <property type="entry name" value="Laminin"/>
    <property type="match status" value="7"/>
</dbReference>
<evidence type="ECO:0000256" key="7">
    <source>
        <dbReference type="SAM" id="MobiDB-lite"/>
    </source>
</evidence>
<feature type="disulfide bond" evidence="6">
    <location>
        <begin position="837"/>
        <end position="849"/>
    </location>
</feature>
<feature type="disulfide bond" evidence="5">
    <location>
        <begin position="923"/>
        <end position="933"/>
    </location>
</feature>
<keyword evidence="3" id="KW-0677">Repeat</keyword>
<dbReference type="SMART" id="SM00181">
    <property type="entry name" value="EGF"/>
    <property type="match status" value="16"/>
</dbReference>
<evidence type="ECO:0000256" key="3">
    <source>
        <dbReference type="ARBA" id="ARBA00022737"/>
    </source>
</evidence>
<dbReference type="PRINTS" id="PR00011">
    <property type="entry name" value="EGFLAMININ"/>
</dbReference>
<dbReference type="GO" id="GO:0007154">
    <property type="term" value="P:cell communication"/>
    <property type="evidence" value="ECO:0007669"/>
    <property type="project" value="InterPro"/>
</dbReference>
<feature type="domain" description="EGF-like" evidence="8">
    <location>
        <begin position="1014"/>
        <end position="1048"/>
    </location>
</feature>
<evidence type="ECO:0000256" key="5">
    <source>
        <dbReference type="PROSITE-ProRule" id="PRU00076"/>
    </source>
</evidence>
<comment type="caution">
    <text evidence="5">Lacks conserved residue(s) required for the propagation of feature annotation.</text>
</comment>
<feature type="domain" description="EGF-like" evidence="8">
    <location>
        <begin position="919"/>
        <end position="952"/>
    </location>
</feature>
<dbReference type="PROSITE" id="PS51051">
    <property type="entry name" value="DSL"/>
    <property type="match status" value="1"/>
</dbReference>
<gene>
    <name evidence="10" type="ORF">OS493_002938</name>
</gene>
<dbReference type="InterPro" id="IPR000742">
    <property type="entry name" value="EGF"/>
</dbReference>
<dbReference type="OrthoDB" id="5965221at2759"/>
<feature type="disulfide bond" evidence="5">
    <location>
        <begin position="1202"/>
        <end position="1211"/>
    </location>
</feature>
<evidence type="ECO:0000256" key="2">
    <source>
        <dbReference type="ARBA" id="ARBA00022536"/>
    </source>
</evidence>
<comment type="caution">
    <text evidence="10">The sequence shown here is derived from an EMBL/GenBank/DDBJ whole genome shotgun (WGS) entry which is preliminary data.</text>
</comment>
<name>A0A9X0CI88_9CNID</name>
<organism evidence="10 11">
    <name type="scientific">Desmophyllum pertusum</name>
    <dbReference type="NCBI Taxonomy" id="174260"/>
    <lineage>
        <taxon>Eukaryota</taxon>
        <taxon>Metazoa</taxon>
        <taxon>Cnidaria</taxon>
        <taxon>Anthozoa</taxon>
        <taxon>Hexacorallia</taxon>
        <taxon>Scleractinia</taxon>
        <taxon>Caryophylliina</taxon>
        <taxon>Caryophylliidae</taxon>
        <taxon>Desmophyllum</taxon>
    </lineage>
</organism>
<dbReference type="PROSITE" id="PS00022">
    <property type="entry name" value="EGF_1"/>
    <property type="match status" value="8"/>
</dbReference>
<feature type="disulfide bond" evidence="5">
    <location>
        <begin position="1018"/>
        <end position="1028"/>
    </location>
</feature>
<feature type="domain" description="EGF-like" evidence="8">
    <location>
        <begin position="761"/>
        <end position="801"/>
    </location>
</feature>